<organism evidence="2 3">
    <name type="scientific">Lentisphaera profundi</name>
    <dbReference type="NCBI Taxonomy" id="1658616"/>
    <lineage>
        <taxon>Bacteria</taxon>
        <taxon>Pseudomonadati</taxon>
        <taxon>Lentisphaerota</taxon>
        <taxon>Lentisphaeria</taxon>
        <taxon>Lentisphaerales</taxon>
        <taxon>Lentisphaeraceae</taxon>
        <taxon>Lentisphaera</taxon>
    </lineage>
</organism>
<dbReference type="Pfam" id="PF00884">
    <property type="entry name" value="Sulfatase"/>
    <property type="match status" value="1"/>
</dbReference>
<protein>
    <submittedName>
        <fullName evidence="2">Sulfatase</fullName>
    </submittedName>
</protein>
<dbReference type="InterPro" id="IPR000917">
    <property type="entry name" value="Sulfatase_N"/>
</dbReference>
<evidence type="ECO:0000313" key="2">
    <source>
        <dbReference type="EMBL" id="WDE98468.1"/>
    </source>
</evidence>
<reference evidence="2 3" key="1">
    <citation type="submission" date="2023-02" db="EMBL/GenBank/DDBJ databases">
        <title>Genome sequence of Lentisphaera profundi SAORIC-696.</title>
        <authorList>
            <person name="Kim e."/>
            <person name="Cho J.-C."/>
            <person name="Choi A."/>
            <person name="Kang I."/>
        </authorList>
    </citation>
    <scope>NUCLEOTIDE SEQUENCE [LARGE SCALE GENOMIC DNA]</scope>
    <source>
        <strain evidence="2 3">SAORIC-696</strain>
    </source>
</reference>
<dbReference type="CDD" id="cd16027">
    <property type="entry name" value="SGSH"/>
    <property type="match status" value="1"/>
</dbReference>
<evidence type="ECO:0000313" key="3">
    <source>
        <dbReference type="Proteomes" id="UP001214250"/>
    </source>
</evidence>
<keyword evidence="3" id="KW-1185">Reference proteome</keyword>
<dbReference type="PANTHER" id="PTHR43751:SF1">
    <property type="entry name" value="SULFATASE ATSG-RELATED"/>
    <property type="match status" value="1"/>
</dbReference>
<feature type="domain" description="Sulfatase N-terminal" evidence="1">
    <location>
        <begin position="29"/>
        <end position="304"/>
    </location>
</feature>
<dbReference type="InterPro" id="IPR052701">
    <property type="entry name" value="GAG_Ulvan_Degrading_Sulfatases"/>
</dbReference>
<sequence>MEKKIHSYLLVAFILAMGFSLQAAKKPVNMIFILADDCTYLDLELYGGQAKTPHLNALAKKGLKFNRCYQAAPMCSPTRHALYTGLYPVKSGAYPNHANVNKGVKSIPHFLKAGGYRVILAGKSHVGPAKAFPFEYIKEFSDTRYEPTISADGWRYPKVNQVMKDAVEKNQPFCMFLCSDEPHSPYTKGDASQYPPESLILSPQHLGFHAKSYSKYLAEITYFDGQVGEIMQMLKANNLEDDTIVIVASEQGSSFPFGKWTCYEVGVASGMLISWPGHVKPNTETDAIVEYTDIVPTLLEIAGVEAPKNLDGRSFLNLIKGQAIEHKDYAFSIQTTYGVNGANANYGIRTVVDKKYRYIRNVNPDNNFSIPSSRGLLKNTAKMDKNSQAFAQRYFTRPPEELYDIENDPYCQVNLINNPELKPTKERLSLQIDQWMEAQGDRGAETEKEAIEHLAPYKRKQFEK</sequence>
<dbReference type="Gene3D" id="3.40.720.10">
    <property type="entry name" value="Alkaline Phosphatase, subunit A"/>
    <property type="match status" value="1"/>
</dbReference>
<dbReference type="SUPFAM" id="SSF53649">
    <property type="entry name" value="Alkaline phosphatase-like"/>
    <property type="match status" value="1"/>
</dbReference>
<dbReference type="PANTHER" id="PTHR43751">
    <property type="entry name" value="SULFATASE"/>
    <property type="match status" value="1"/>
</dbReference>
<accession>A0ABY7VYX6</accession>
<gene>
    <name evidence="2" type="ORF">PQO03_21900</name>
</gene>
<dbReference type="Proteomes" id="UP001214250">
    <property type="component" value="Chromosome 2"/>
</dbReference>
<proteinExistence type="predicted"/>
<name>A0ABY7VYX6_9BACT</name>
<dbReference type="EMBL" id="CP117812">
    <property type="protein sequence ID" value="WDE98468.1"/>
    <property type="molecule type" value="Genomic_DNA"/>
</dbReference>
<dbReference type="InterPro" id="IPR017850">
    <property type="entry name" value="Alkaline_phosphatase_core_sf"/>
</dbReference>
<dbReference type="RefSeq" id="WP_274153339.1">
    <property type="nucleotide sequence ID" value="NZ_CP117812.1"/>
</dbReference>
<evidence type="ECO:0000259" key="1">
    <source>
        <dbReference type="Pfam" id="PF00884"/>
    </source>
</evidence>